<dbReference type="InterPro" id="IPR032274">
    <property type="entry name" value="DUF4835"/>
</dbReference>
<gene>
    <name evidence="2" type="ORF">SAMN05444405_102193</name>
</gene>
<dbReference type="Proteomes" id="UP000184509">
    <property type="component" value="Unassembled WGS sequence"/>
</dbReference>
<dbReference type="OrthoDB" id="9773381at2"/>
<feature type="signal peptide" evidence="1">
    <location>
        <begin position="1"/>
        <end position="28"/>
    </location>
</feature>
<dbReference type="EMBL" id="FQTV01000002">
    <property type="protein sequence ID" value="SHE61508.1"/>
    <property type="molecule type" value="Genomic_DNA"/>
</dbReference>
<name>A0A1M4UXV8_9BACE</name>
<dbReference type="STRING" id="1297750.SAMN05444405_102193"/>
<evidence type="ECO:0008006" key="4">
    <source>
        <dbReference type="Google" id="ProtNLM"/>
    </source>
</evidence>
<evidence type="ECO:0000256" key="1">
    <source>
        <dbReference type="SAM" id="SignalP"/>
    </source>
</evidence>
<protein>
    <recommendedName>
        <fullName evidence="4">DUF4835 domain-containing protein</fullName>
    </recommendedName>
</protein>
<accession>A0A1M4UXV8</accession>
<dbReference type="RefSeq" id="WP_073398998.1">
    <property type="nucleotide sequence ID" value="NZ_FQTV01000002.1"/>
</dbReference>
<dbReference type="AlphaFoldDB" id="A0A1M4UXV8"/>
<evidence type="ECO:0000313" key="2">
    <source>
        <dbReference type="EMBL" id="SHE61508.1"/>
    </source>
</evidence>
<proteinExistence type="predicted"/>
<feature type="chain" id="PRO_5009907808" description="DUF4835 domain-containing protein" evidence="1">
    <location>
        <begin position="29"/>
        <end position="308"/>
    </location>
</feature>
<evidence type="ECO:0000313" key="3">
    <source>
        <dbReference type="Proteomes" id="UP000184509"/>
    </source>
</evidence>
<keyword evidence="1" id="KW-0732">Signal</keyword>
<reference evidence="2 3" key="1">
    <citation type="submission" date="2016-11" db="EMBL/GenBank/DDBJ databases">
        <authorList>
            <person name="Jaros S."/>
            <person name="Januszkiewicz K."/>
            <person name="Wedrychowicz H."/>
        </authorList>
    </citation>
    <scope>NUCLEOTIDE SEQUENCE [LARGE SCALE GENOMIC DNA]</scope>
    <source>
        <strain evidence="2 3">DSM 26991</strain>
    </source>
</reference>
<dbReference type="Pfam" id="PF16119">
    <property type="entry name" value="DUF4835"/>
    <property type="match status" value="1"/>
</dbReference>
<sequence length="308" mass="35299">MNNRIIHNIFRFTCFTFLLLAFSLAGKAQELNCKVNINYSKIQGTNTQVFKTLETALTEFINDRKWTSAQYTVAEKISCSMNITVKEHTDDGAFKCELLVQANRPVYNSSYNTTLFNFKDVNFNFTYLEFDPLELRENQIDSNLTAVIAYYAYLIIGMDMDSMAPLGGTDVLRTAESIVTAAQTMSEAGWKAFDDSRNRHGIITDYLDEQMKPYRQMVYDYHRMGLDEMAQNADRGRAKITVALEELKKAKENKPMSVLPQLFTEIKKDELVNVYSKGTQAEKEQVYTMLVDINPALSTEWDKIKSSK</sequence>
<keyword evidence="3" id="KW-1185">Reference proteome</keyword>
<organism evidence="2 3">
    <name type="scientific">Bacteroides luti</name>
    <dbReference type="NCBI Taxonomy" id="1297750"/>
    <lineage>
        <taxon>Bacteria</taxon>
        <taxon>Pseudomonadati</taxon>
        <taxon>Bacteroidota</taxon>
        <taxon>Bacteroidia</taxon>
        <taxon>Bacteroidales</taxon>
        <taxon>Bacteroidaceae</taxon>
        <taxon>Bacteroides</taxon>
    </lineage>
</organism>